<dbReference type="Proteomes" id="UP000255467">
    <property type="component" value="Unassembled WGS sequence"/>
</dbReference>
<dbReference type="EMBL" id="UGRY01000007">
    <property type="protein sequence ID" value="SUD49325.1"/>
    <property type="molecule type" value="Genomic_DNA"/>
</dbReference>
<name>A0A379JLD5_9NOCA</name>
<evidence type="ECO:0000313" key="2">
    <source>
        <dbReference type="Proteomes" id="UP000255467"/>
    </source>
</evidence>
<sequence>MSARSMATSDDVIAVPERRLRARGRRGDSV</sequence>
<gene>
    <name evidence="1" type="ORF">NCTC1934_06677</name>
</gene>
<evidence type="ECO:0000313" key="1">
    <source>
        <dbReference type="EMBL" id="SUD49325.1"/>
    </source>
</evidence>
<dbReference type="AlphaFoldDB" id="A0A379JLD5"/>
<protein>
    <submittedName>
        <fullName evidence="1">Uncharacterized protein</fullName>
    </submittedName>
</protein>
<organism evidence="1 2">
    <name type="scientific">Nocardia otitidiscaviarum</name>
    <dbReference type="NCBI Taxonomy" id="1823"/>
    <lineage>
        <taxon>Bacteria</taxon>
        <taxon>Bacillati</taxon>
        <taxon>Actinomycetota</taxon>
        <taxon>Actinomycetes</taxon>
        <taxon>Mycobacteriales</taxon>
        <taxon>Nocardiaceae</taxon>
        <taxon>Nocardia</taxon>
    </lineage>
</organism>
<proteinExistence type="predicted"/>
<keyword evidence="2" id="KW-1185">Reference proteome</keyword>
<accession>A0A379JLD5</accession>
<reference evidence="1 2" key="1">
    <citation type="submission" date="2018-06" db="EMBL/GenBank/DDBJ databases">
        <authorList>
            <consortium name="Pathogen Informatics"/>
            <person name="Doyle S."/>
        </authorList>
    </citation>
    <scope>NUCLEOTIDE SEQUENCE [LARGE SCALE GENOMIC DNA]</scope>
    <source>
        <strain evidence="1 2">NCTC1934</strain>
    </source>
</reference>